<protein>
    <recommendedName>
        <fullName evidence="4">RRM domain-containing protein</fullName>
    </recommendedName>
</protein>
<feature type="compositionally biased region" description="Basic and acidic residues" evidence="3">
    <location>
        <begin position="1"/>
        <end position="12"/>
    </location>
</feature>
<evidence type="ECO:0000256" key="1">
    <source>
        <dbReference type="ARBA" id="ARBA00022884"/>
    </source>
</evidence>
<gene>
    <name evidence="5" type="ORF">EG327_010578</name>
</gene>
<feature type="compositionally biased region" description="Polar residues" evidence="3">
    <location>
        <begin position="13"/>
        <end position="29"/>
    </location>
</feature>
<dbReference type="SUPFAM" id="SSF54928">
    <property type="entry name" value="RNA-binding domain, RBD"/>
    <property type="match status" value="1"/>
</dbReference>
<keyword evidence="6" id="KW-1185">Reference proteome</keyword>
<dbReference type="Pfam" id="PF04059">
    <property type="entry name" value="RRM_2"/>
    <property type="match status" value="1"/>
</dbReference>
<comment type="caution">
    <text evidence="5">The sequence shown here is derived from an EMBL/GenBank/DDBJ whole genome shotgun (WGS) entry which is preliminary data.</text>
</comment>
<dbReference type="PANTHER" id="PTHR23189">
    <property type="entry name" value="RNA RECOGNITION MOTIF-CONTAINING"/>
    <property type="match status" value="1"/>
</dbReference>
<name>A0A8H3UGE7_VENIN</name>
<evidence type="ECO:0000256" key="2">
    <source>
        <dbReference type="PROSITE-ProRule" id="PRU00176"/>
    </source>
</evidence>
<dbReference type="PROSITE" id="PS50102">
    <property type="entry name" value="RRM"/>
    <property type="match status" value="1"/>
</dbReference>
<evidence type="ECO:0000259" key="4">
    <source>
        <dbReference type="PROSITE" id="PS50102"/>
    </source>
</evidence>
<feature type="domain" description="RRM" evidence="4">
    <location>
        <begin position="414"/>
        <end position="498"/>
    </location>
</feature>
<dbReference type="InterPro" id="IPR007201">
    <property type="entry name" value="Mei2-like_Rrm_C"/>
</dbReference>
<organism evidence="5 6">
    <name type="scientific">Venturia inaequalis</name>
    <name type="common">Apple scab fungus</name>
    <dbReference type="NCBI Taxonomy" id="5025"/>
    <lineage>
        <taxon>Eukaryota</taxon>
        <taxon>Fungi</taxon>
        <taxon>Dikarya</taxon>
        <taxon>Ascomycota</taxon>
        <taxon>Pezizomycotina</taxon>
        <taxon>Dothideomycetes</taxon>
        <taxon>Pleosporomycetidae</taxon>
        <taxon>Venturiales</taxon>
        <taxon>Venturiaceae</taxon>
        <taxon>Venturia</taxon>
    </lineage>
</organism>
<dbReference type="EMBL" id="WNWR01000769">
    <property type="protein sequence ID" value="KAE9969530.1"/>
    <property type="molecule type" value="Genomic_DNA"/>
</dbReference>
<dbReference type="InterPro" id="IPR035979">
    <property type="entry name" value="RBD_domain_sf"/>
</dbReference>
<evidence type="ECO:0000256" key="3">
    <source>
        <dbReference type="SAM" id="MobiDB-lite"/>
    </source>
</evidence>
<dbReference type="AlphaFoldDB" id="A0A8H3UGE7"/>
<sequence>MSTPQKIRDDSPRSLTTGGSVHYASPSTAATNYNSPVDVRGNVSVNEHLYQSLAGKLGELSLSNMSSSRSLGGAEDPFVTDARRTNLSATAADYQPGLRTSIAELTHASIPEYASSSTMRSADKSLSSNYSQFALPSLNSSTHSLAATLSPTPIRNSGSSRPDNALSRSFTADMIPDGIASWTRYVALRGIDPEDTDDRNTAGPLSRFRESGCMMGVRNVKKSSDGLTLIFCYDSLDEAVSACHSGNDALRSQDYPHTWKLDFLAEDAIKDKQRSHEAEILVTVSSGYSSSTRSELFSLALDELNNVGHIHAIQVLPSTPLAMRVEMNAISAAEALVRLRGRTSPKKSYEKFLLDIEFWADSYDTAVLSHRSYSRMSMTPGALTPGGYSSPQRALPMSTIVIPEKIRTGDDVRTTVMIRNIPNKVDAAQFKNILDAHVFGKYDFSYLRIDFQNLCNVGYAFVNFTKAEDIVPLFEAIVGRHWNIYNSDKVAEMCYATIQGLDCCIEKFRNSSVMLEWQPHRPKLWYTENDGELAGLEKDFPPPTNYQKLQRSKDNAAEVGLYPPRGVSAYRHDSRQHQSMLDRGNPKAVDYNLMARGLLTYPPHLMGGALGPSLSPVTPPFTAHAFGQSSPISPLVPHGHQMYSPAMMPHSPAAAMFHGGGLQFAIECLVGESKFSSNTLAPHYGHILSPNVTSYSSSLGTQFSFSV</sequence>
<feature type="region of interest" description="Disordered" evidence="3">
    <location>
        <begin position="1"/>
        <end position="29"/>
    </location>
</feature>
<dbReference type="InterPro" id="IPR000504">
    <property type="entry name" value="RRM_dom"/>
</dbReference>
<dbReference type="Proteomes" id="UP000490939">
    <property type="component" value="Unassembled WGS sequence"/>
</dbReference>
<proteinExistence type="predicted"/>
<evidence type="ECO:0000313" key="5">
    <source>
        <dbReference type="EMBL" id="KAE9969530.1"/>
    </source>
</evidence>
<keyword evidence="1 2" id="KW-0694">RNA-binding</keyword>
<reference evidence="5 6" key="1">
    <citation type="submission" date="2019-07" db="EMBL/GenBank/DDBJ databases">
        <title>Venturia inaequalis Genome Resource.</title>
        <authorList>
            <person name="Lichtner F.J."/>
        </authorList>
    </citation>
    <scope>NUCLEOTIDE SEQUENCE [LARGE SCALE GENOMIC DNA]</scope>
    <source>
        <strain evidence="5 6">DMI_063113</strain>
    </source>
</reference>
<dbReference type="GO" id="GO:0003723">
    <property type="term" value="F:RNA binding"/>
    <property type="evidence" value="ECO:0007669"/>
    <property type="project" value="UniProtKB-UniRule"/>
</dbReference>
<evidence type="ECO:0000313" key="6">
    <source>
        <dbReference type="Proteomes" id="UP000490939"/>
    </source>
</evidence>
<feature type="region of interest" description="Disordered" evidence="3">
    <location>
        <begin position="149"/>
        <end position="168"/>
    </location>
</feature>
<accession>A0A8H3UGE7</accession>